<feature type="domain" description="Glutaminase A central" evidence="3">
    <location>
        <begin position="325"/>
        <end position="677"/>
    </location>
</feature>
<evidence type="ECO:0000256" key="1">
    <source>
        <dbReference type="SAM" id="SignalP"/>
    </source>
</evidence>
<evidence type="ECO:0000259" key="2">
    <source>
        <dbReference type="Pfam" id="PF16334"/>
    </source>
</evidence>
<dbReference type="PANTHER" id="PTHR31987">
    <property type="entry name" value="GLUTAMINASE A-RELATED"/>
    <property type="match status" value="1"/>
</dbReference>
<dbReference type="InterPro" id="IPR032515">
    <property type="entry name" value="DUF4964"/>
</dbReference>
<dbReference type="Pfam" id="PF16334">
    <property type="entry name" value="DUF4964"/>
    <property type="match status" value="1"/>
</dbReference>
<proteinExistence type="predicted"/>
<comment type="caution">
    <text evidence="5">The sequence shown here is derived from an EMBL/GenBank/DDBJ whole genome shotgun (WGS) entry which is preliminary data.</text>
</comment>
<feature type="chain" id="PRO_5045083336" evidence="1">
    <location>
        <begin position="17"/>
        <end position="687"/>
    </location>
</feature>
<dbReference type="Pfam" id="PF17168">
    <property type="entry name" value="DUF5127"/>
    <property type="match status" value="1"/>
</dbReference>
<evidence type="ECO:0000313" key="6">
    <source>
        <dbReference type="Proteomes" id="UP001141327"/>
    </source>
</evidence>
<dbReference type="PANTHER" id="PTHR31987:SF1">
    <property type="entry name" value="GLUTAMINASE A"/>
    <property type="match status" value="1"/>
</dbReference>
<sequence length="687" mass="76371">MMRFVAIFAVFAVALAAFRPPSVPLLVSDPYFSIWSSGNSLYDVWPTHWSGGINALAGIAYIDGKAYRFMGPLTPPVSMTQTSLVVHPTRTDYTFTQSGVELTVSFFTPSLLTDLDLLSLPFGSITFTARALDGKSHDVSLYFDHSAELCVHQSSEPVVWRRSHQGGMSFAQIGTQAQKILGAKGDFQRINWGYITLGIPDDASTSMVFAEADLSRAQFVAKGTIPATDDTRMPRPASDHWIVSAVRMALGQVAAQPVSRVLYLGYDDAYSIDFFGVRQQPYWSSRGSRTIQDAILTATATWPDTMAAGAAFDKELEASLFASGGQAYQEVGSLVYRQVTGSCKLTTDEKTGEVRYWMKEISSDGDISTVDVIFPASPFFALFNPELLWLQMLPVMEYALNETAPGYLYTLPWAPHHLGTWPVADIKPAEQENMPVEAETANMLLMLATVGARMNRSTEWLPKRVWPVLCSWGDYLVTVLPDPGNQLCTDDFEGPSPHNVNLAAKGILGLSAFAQLMAMAGQQCGASRDGAYYQARAADFTQYWLSHAHSGDHYQLQYNLPDSWSLKYNLLFQRLLDMTTFPESVFAEELAHYRTKHMNPYGVPLDNRATFTKLDWECWVGAMSRDQDFFNQLITRIRQFANDTPTRVPLTDWAQTPTPKYVGFQARPVMGGVYAKLLDEAMHPRSA</sequence>
<reference evidence="5" key="1">
    <citation type="journal article" date="2022" name="bioRxiv">
        <title>Genomics of Preaxostyla Flagellates Illuminates Evolutionary Transitions and the Path Towards Mitochondrial Loss.</title>
        <authorList>
            <person name="Novak L.V.F."/>
            <person name="Treitli S.C."/>
            <person name="Pyrih J."/>
            <person name="Halakuc P."/>
            <person name="Pipaliya S.V."/>
            <person name="Vacek V."/>
            <person name="Brzon O."/>
            <person name="Soukal P."/>
            <person name="Eme L."/>
            <person name="Dacks J.B."/>
            <person name="Karnkowska A."/>
            <person name="Elias M."/>
            <person name="Hampl V."/>
        </authorList>
    </citation>
    <scope>NUCLEOTIDE SEQUENCE</scope>
    <source>
        <strain evidence="5">RCP-MX</strain>
    </source>
</reference>
<dbReference type="Pfam" id="PF16335">
    <property type="entry name" value="GtaA_6_Hairpin"/>
    <property type="match status" value="1"/>
</dbReference>
<organism evidence="5 6">
    <name type="scientific">Paratrimastix pyriformis</name>
    <dbReference type="NCBI Taxonomy" id="342808"/>
    <lineage>
        <taxon>Eukaryota</taxon>
        <taxon>Metamonada</taxon>
        <taxon>Preaxostyla</taxon>
        <taxon>Paratrimastigidae</taxon>
        <taxon>Paratrimastix</taxon>
    </lineage>
</organism>
<name>A0ABQ8UPV1_9EUKA</name>
<dbReference type="EMBL" id="JAPMOS010000017">
    <property type="protein sequence ID" value="KAJ4459737.1"/>
    <property type="molecule type" value="Genomic_DNA"/>
</dbReference>
<accession>A0ABQ8UPV1</accession>
<protein>
    <submittedName>
        <fullName evidence="5">Glutaminase A</fullName>
    </submittedName>
</protein>
<dbReference type="InterPro" id="IPR032514">
    <property type="entry name" value="GtaA_central"/>
</dbReference>
<evidence type="ECO:0000259" key="4">
    <source>
        <dbReference type="Pfam" id="PF17168"/>
    </source>
</evidence>
<gene>
    <name evidence="5" type="ORF">PAPYR_4130</name>
</gene>
<evidence type="ECO:0000259" key="3">
    <source>
        <dbReference type="Pfam" id="PF16335"/>
    </source>
</evidence>
<dbReference type="InterPro" id="IPR052743">
    <property type="entry name" value="Glutaminase_GtaA"/>
</dbReference>
<feature type="signal peptide" evidence="1">
    <location>
        <begin position="1"/>
        <end position="16"/>
    </location>
</feature>
<evidence type="ECO:0000313" key="5">
    <source>
        <dbReference type="EMBL" id="KAJ4459737.1"/>
    </source>
</evidence>
<dbReference type="InterPro" id="IPR033433">
    <property type="entry name" value="GtaA_N"/>
</dbReference>
<keyword evidence="6" id="KW-1185">Reference proteome</keyword>
<dbReference type="Proteomes" id="UP001141327">
    <property type="component" value="Unassembled WGS sequence"/>
</dbReference>
<feature type="domain" description="Glutaminase A N-terminal" evidence="4">
    <location>
        <begin position="89"/>
        <end position="318"/>
    </location>
</feature>
<keyword evidence="1" id="KW-0732">Signal</keyword>
<feature type="domain" description="DUF4964" evidence="2">
    <location>
        <begin position="16"/>
        <end position="71"/>
    </location>
</feature>